<dbReference type="EMBL" id="JAVREH010000023">
    <property type="protein sequence ID" value="MDT0262862.1"/>
    <property type="molecule type" value="Genomic_DNA"/>
</dbReference>
<evidence type="ECO:0008006" key="4">
    <source>
        <dbReference type="Google" id="ProtNLM"/>
    </source>
</evidence>
<sequence>MSNSATAPPRTPRDPGILERRILRRVLSELRWSFKRPWTWLAGVALNLVLSLLWLLWVPLRGQRHGDWVILVGTYFAVFIMADVTTTNVLGLDAARVRGSLERGVTLGRILLPKNLALLVIVGLPTLVFTAVLTARSETANRLVLTLPGVALPMLAWLGIGNLVSVLLPVATKPVRQRWRERRNLRRTARWLAHLVLPYALLYAVDPVGDTPGAILRELPRRWHTIDVRGLVIFVFGLLIWVGGTAAATYLARHRGLPLR</sequence>
<protein>
    <recommendedName>
        <fullName evidence="4">ABC transporter permease</fullName>
    </recommendedName>
</protein>
<dbReference type="RefSeq" id="WP_311424007.1">
    <property type="nucleotide sequence ID" value="NZ_JAVREH010000023.1"/>
</dbReference>
<keyword evidence="1" id="KW-1133">Transmembrane helix</keyword>
<name>A0ABU2JCZ9_9ACTN</name>
<feature type="transmembrane region" description="Helical" evidence="1">
    <location>
        <begin position="69"/>
        <end position="95"/>
    </location>
</feature>
<feature type="transmembrane region" description="Helical" evidence="1">
    <location>
        <begin position="228"/>
        <end position="252"/>
    </location>
</feature>
<feature type="transmembrane region" description="Helical" evidence="1">
    <location>
        <begin position="116"/>
        <end position="135"/>
    </location>
</feature>
<keyword evidence="1" id="KW-0472">Membrane</keyword>
<gene>
    <name evidence="2" type="ORF">RM423_15810</name>
</gene>
<proteinExistence type="predicted"/>
<evidence type="ECO:0000256" key="1">
    <source>
        <dbReference type="SAM" id="Phobius"/>
    </source>
</evidence>
<keyword evidence="1" id="KW-0812">Transmembrane</keyword>
<evidence type="ECO:0000313" key="3">
    <source>
        <dbReference type="Proteomes" id="UP001183176"/>
    </source>
</evidence>
<feature type="transmembrane region" description="Helical" evidence="1">
    <location>
        <begin position="38"/>
        <end position="57"/>
    </location>
</feature>
<evidence type="ECO:0000313" key="2">
    <source>
        <dbReference type="EMBL" id="MDT0262862.1"/>
    </source>
</evidence>
<dbReference type="Proteomes" id="UP001183176">
    <property type="component" value="Unassembled WGS sequence"/>
</dbReference>
<organism evidence="2 3">
    <name type="scientific">Jatrophihabitans lederbergiae</name>
    <dbReference type="NCBI Taxonomy" id="3075547"/>
    <lineage>
        <taxon>Bacteria</taxon>
        <taxon>Bacillati</taxon>
        <taxon>Actinomycetota</taxon>
        <taxon>Actinomycetes</taxon>
        <taxon>Jatrophihabitantales</taxon>
        <taxon>Jatrophihabitantaceae</taxon>
        <taxon>Jatrophihabitans</taxon>
    </lineage>
</organism>
<accession>A0ABU2JCZ9</accession>
<comment type="caution">
    <text evidence="2">The sequence shown here is derived from an EMBL/GenBank/DDBJ whole genome shotgun (WGS) entry which is preliminary data.</text>
</comment>
<reference evidence="3" key="1">
    <citation type="submission" date="2023-07" db="EMBL/GenBank/DDBJ databases">
        <title>30 novel species of actinomycetes from the DSMZ collection.</title>
        <authorList>
            <person name="Nouioui I."/>
        </authorList>
    </citation>
    <scope>NUCLEOTIDE SEQUENCE [LARGE SCALE GENOMIC DNA]</scope>
    <source>
        <strain evidence="3">DSM 44399</strain>
    </source>
</reference>
<feature type="transmembrane region" description="Helical" evidence="1">
    <location>
        <begin position="191"/>
        <end position="208"/>
    </location>
</feature>
<keyword evidence="3" id="KW-1185">Reference proteome</keyword>
<feature type="transmembrane region" description="Helical" evidence="1">
    <location>
        <begin position="147"/>
        <end position="170"/>
    </location>
</feature>